<accession>A0A8B2PN68</accession>
<dbReference type="Gene3D" id="3.40.30.10">
    <property type="entry name" value="Glutaredoxin"/>
    <property type="match status" value="1"/>
</dbReference>
<dbReference type="PANTHER" id="PTHR44051:SF8">
    <property type="entry name" value="GLUTATHIONE S-TRANSFERASE GSTA"/>
    <property type="match status" value="1"/>
</dbReference>
<proteinExistence type="predicted"/>
<dbReference type="InterPro" id="IPR010987">
    <property type="entry name" value="Glutathione-S-Trfase_C-like"/>
</dbReference>
<evidence type="ECO:0000259" key="1">
    <source>
        <dbReference type="PROSITE" id="PS50404"/>
    </source>
</evidence>
<dbReference type="SFLD" id="SFLDG00358">
    <property type="entry name" value="Main_(cytGST)"/>
    <property type="match status" value="1"/>
</dbReference>
<dbReference type="InterPro" id="IPR034345">
    <property type="entry name" value="Gtt2-like_N"/>
</dbReference>
<sequence>MYQALLQIPQHVRLRATQTGGSALKLYNSVGPNPQVVRMFMAERGIEIPMEDIDIMAGENRTGAYLQKNPAGQLPALELDDGTLVTEITAICEYLDETQPGDRLMGDTAVARAQNRRWARWVDLQIIEPLTTGFRAAEGLPMFKDRMRCLPEAADGLKACAQDGLAFLDQQMVDGRQYIAGDTFGLADIMLFCFVAFGNQVGQPLNPDLKHIGAWYARISERPSVSA</sequence>
<dbReference type="EMBL" id="AWFB01000005">
    <property type="protein sequence ID" value="RAN35357.1"/>
    <property type="molecule type" value="Genomic_DNA"/>
</dbReference>
<gene>
    <name evidence="3" type="ORF">HY3_08645</name>
</gene>
<evidence type="ECO:0000313" key="3">
    <source>
        <dbReference type="EMBL" id="RAN35357.1"/>
    </source>
</evidence>
<dbReference type="AlphaFoldDB" id="A0A8B2PN68"/>
<feature type="domain" description="GST C-terminal" evidence="2">
    <location>
        <begin position="108"/>
        <end position="227"/>
    </location>
</feature>
<dbReference type="SFLD" id="SFLDS00019">
    <property type="entry name" value="Glutathione_Transferase_(cytos"/>
    <property type="match status" value="1"/>
</dbReference>
<dbReference type="PROSITE" id="PS50405">
    <property type="entry name" value="GST_CTER"/>
    <property type="match status" value="1"/>
</dbReference>
<evidence type="ECO:0000259" key="2">
    <source>
        <dbReference type="PROSITE" id="PS50405"/>
    </source>
</evidence>
<dbReference type="InterPro" id="IPR036282">
    <property type="entry name" value="Glutathione-S-Trfase_C_sf"/>
</dbReference>
<dbReference type="Proteomes" id="UP000249123">
    <property type="component" value="Unassembled WGS sequence"/>
</dbReference>
<dbReference type="InterPro" id="IPR004045">
    <property type="entry name" value="Glutathione_S-Trfase_N"/>
</dbReference>
<name>A0A8B2PN68_9PROT</name>
<evidence type="ECO:0008006" key="5">
    <source>
        <dbReference type="Google" id="ProtNLM"/>
    </source>
</evidence>
<dbReference type="PROSITE" id="PS50404">
    <property type="entry name" value="GST_NTER"/>
    <property type="match status" value="1"/>
</dbReference>
<dbReference type="Pfam" id="PF13410">
    <property type="entry name" value="GST_C_2"/>
    <property type="match status" value="1"/>
</dbReference>
<keyword evidence="4" id="KW-1185">Reference proteome</keyword>
<dbReference type="InterPro" id="IPR040079">
    <property type="entry name" value="Glutathione_S-Trfase"/>
</dbReference>
<dbReference type="SUPFAM" id="SSF52833">
    <property type="entry name" value="Thioredoxin-like"/>
    <property type="match status" value="1"/>
</dbReference>
<dbReference type="SUPFAM" id="SSF47616">
    <property type="entry name" value="GST C-terminal domain-like"/>
    <property type="match status" value="1"/>
</dbReference>
<comment type="caution">
    <text evidence="3">The sequence shown here is derived from an EMBL/GenBank/DDBJ whole genome shotgun (WGS) entry which is preliminary data.</text>
</comment>
<evidence type="ECO:0000313" key="4">
    <source>
        <dbReference type="Proteomes" id="UP000249123"/>
    </source>
</evidence>
<feature type="domain" description="GST N-terminal" evidence="1">
    <location>
        <begin position="21"/>
        <end position="103"/>
    </location>
</feature>
<dbReference type="InterPro" id="IPR036249">
    <property type="entry name" value="Thioredoxin-like_sf"/>
</dbReference>
<organism evidence="3 4">
    <name type="scientific">Hyphomonas pacifica</name>
    <dbReference type="NCBI Taxonomy" id="1280941"/>
    <lineage>
        <taxon>Bacteria</taxon>
        <taxon>Pseudomonadati</taxon>
        <taxon>Pseudomonadota</taxon>
        <taxon>Alphaproteobacteria</taxon>
        <taxon>Hyphomonadales</taxon>
        <taxon>Hyphomonadaceae</taxon>
        <taxon>Hyphomonas</taxon>
    </lineage>
</organism>
<dbReference type="Gene3D" id="1.20.1050.10">
    <property type="match status" value="1"/>
</dbReference>
<dbReference type="Pfam" id="PF13409">
    <property type="entry name" value="GST_N_2"/>
    <property type="match status" value="1"/>
</dbReference>
<dbReference type="CDD" id="cd03051">
    <property type="entry name" value="GST_N_GTT2_like"/>
    <property type="match status" value="1"/>
</dbReference>
<reference evidence="3 4" key="1">
    <citation type="submission" date="2013-04" db="EMBL/GenBank/DDBJ databases">
        <title>Hyphomonas sp. T24B3 Genome Sequencing.</title>
        <authorList>
            <person name="Lai Q."/>
            <person name="Shao Z."/>
        </authorList>
    </citation>
    <scope>NUCLEOTIDE SEQUENCE [LARGE SCALE GENOMIC DNA]</scope>
    <source>
        <strain evidence="3 4">T24B3</strain>
    </source>
</reference>
<dbReference type="PANTHER" id="PTHR44051">
    <property type="entry name" value="GLUTATHIONE S-TRANSFERASE-RELATED"/>
    <property type="match status" value="1"/>
</dbReference>
<protein>
    <recommendedName>
        <fullName evidence="5">Glutathione S-transferase</fullName>
    </recommendedName>
</protein>